<dbReference type="Proteomes" id="UP001235939">
    <property type="component" value="Chromosome 09"/>
</dbReference>
<evidence type="ECO:0000313" key="1">
    <source>
        <dbReference type="EMBL" id="UYV72351.1"/>
    </source>
</evidence>
<accession>A0ABY6KU26</accession>
<evidence type="ECO:0000313" key="2">
    <source>
        <dbReference type="Proteomes" id="UP001235939"/>
    </source>
</evidence>
<protein>
    <submittedName>
        <fullName evidence="1">Uncharacterized protein</fullName>
    </submittedName>
</protein>
<sequence length="117" mass="13295">MLDVGFKKYPIRIVIVVRHTASTPGFMVWGDISYESRTPLGFIRGTMTAQLYIKNMLKPVVLPFLEQTNNRYVPPDTRREEYISTSTRKEPGSLVDCVDLGNKAENKCGILSPKYQP</sequence>
<keyword evidence="2" id="KW-1185">Reference proteome</keyword>
<name>A0ABY6KU26_9ARAC</name>
<dbReference type="EMBL" id="CP092871">
    <property type="protein sequence ID" value="UYV72351.1"/>
    <property type="molecule type" value="Genomic_DNA"/>
</dbReference>
<dbReference type="InterPro" id="IPR036397">
    <property type="entry name" value="RNaseH_sf"/>
</dbReference>
<feature type="non-terminal residue" evidence="1">
    <location>
        <position position="117"/>
    </location>
</feature>
<gene>
    <name evidence="1" type="ORF">LAZ67_9002738</name>
</gene>
<reference evidence="1 2" key="1">
    <citation type="submission" date="2022-01" db="EMBL/GenBank/DDBJ databases">
        <title>A chromosomal length assembly of Cordylochernes scorpioides.</title>
        <authorList>
            <person name="Zeh D."/>
            <person name="Zeh J."/>
        </authorList>
    </citation>
    <scope>NUCLEOTIDE SEQUENCE [LARGE SCALE GENOMIC DNA]</scope>
    <source>
        <strain evidence="1">IN4F17</strain>
        <tissue evidence="1">Whole Body</tissue>
    </source>
</reference>
<organism evidence="1 2">
    <name type="scientific">Cordylochernes scorpioides</name>
    <dbReference type="NCBI Taxonomy" id="51811"/>
    <lineage>
        <taxon>Eukaryota</taxon>
        <taxon>Metazoa</taxon>
        <taxon>Ecdysozoa</taxon>
        <taxon>Arthropoda</taxon>
        <taxon>Chelicerata</taxon>
        <taxon>Arachnida</taxon>
        <taxon>Pseudoscorpiones</taxon>
        <taxon>Cheliferoidea</taxon>
        <taxon>Chernetidae</taxon>
        <taxon>Cordylochernes</taxon>
    </lineage>
</organism>
<proteinExistence type="predicted"/>
<dbReference type="Gene3D" id="3.30.420.10">
    <property type="entry name" value="Ribonuclease H-like superfamily/Ribonuclease H"/>
    <property type="match status" value="1"/>
</dbReference>